<dbReference type="STRING" id="31234.E3NIF1"/>
<feature type="signal peptide" evidence="1">
    <location>
        <begin position="1"/>
        <end position="16"/>
    </location>
</feature>
<protein>
    <submittedName>
        <fullName evidence="2">Uncharacterized protein</fullName>
    </submittedName>
</protein>
<dbReference type="HOGENOM" id="CLU_2322605_0_0_1"/>
<dbReference type="OrthoDB" id="423559at2759"/>
<evidence type="ECO:0000313" key="2">
    <source>
        <dbReference type="EMBL" id="EFO98949.1"/>
    </source>
</evidence>
<keyword evidence="3" id="KW-1185">Reference proteome</keyword>
<feature type="chain" id="PRO_5003176672" evidence="1">
    <location>
        <begin position="17"/>
        <end position="99"/>
    </location>
</feature>
<accession>E3NIF1</accession>
<reference evidence="2" key="1">
    <citation type="submission" date="2007-07" db="EMBL/GenBank/DDBJ databases">
        <title>PCAP assembly of the Caenorhabditis remanei genome.</title>
        <authorList>
            <consortium name="The Caenorhabditis remanei Sequencing Consortium"/>
            <person name="Wilson R.K."/>
        </authorList>
    </citation>
    <scope>NUCLEOTIDE SEQUENCE [LARGE SCALE GENOMIC DNA]</scope>
    <source>
        <strain evidence="2">PB4641</strain>
    </source>
</reference>
<keyword evidence="1" id="KW-0732">Signal</keyword>
<organism evidence="3">
    <name type="scientific">Caenorhabditis remanei</name>
    <name type="common">Caenorhabditis vulgaris</name>
    <dbReference type="NCBI Taxonomy" id="31234"/>
    <lineage>
        <taxon>Eukaryota</taxon>
        <taxon>Metazoa</taxon>
        <taxon>Ecdysozoa</taxon>
        <taxon>Nematoda</taxon>
        <taxon>Chromadorea</taxon>
        <taxon>Rhabditida</taxon>
        <taxon>Rhabditina</taxon>
        <taxon>Rhabditomorpha</taxon>
        <taxon>Rhabditoidea</taxon>
        <taxon>Rhabditidae</taxon>
        <taxon>Peloderinae</taxon>
        <taxon>Caenorhabditis</taxon>
    </lineage>
</organism>
<proteinExistence type="predicted"/>
<dbReference type="AlphaFoldDB" id="E3NIF1"/>
<evidence type="ECO:0000313" key="3">
    <source>
        <dbReference type="Proteomes" id="UP000008281"/>
    </source>
</evidence>
<dbReference type="Proteomes" id="UP000008281">
    <property type="component" value="Unassembled WGS sequence"/>
</dbReference>
<dbReference type="EMBL" id="DS268699">
    <property type="protein sequence ID" value="EFO98949.1"/>
    <property type="molecule type" value="Genomic_DNA"/>
</dbReference>
<evidence type="ECO:0000256" key="1">
    <source>
        <dbReference type="SAM" id="SignalP"/>
    </source>
</evidence>
<dbReference type="eggNOG" id="KOG4439">
    <property type="taxonomic scope" value="Eukaryota"/>
</dbReference>
<dbReference type="InParanoid" id="E3NIF1"/>
<name>E3NIF1_CAERE</name>
<gene>
    <name evidence="2" type="ORF">CRE_05263</name>
</gene>
<sequence>MSYVLMLLLRLRQACVHFHITRKGMDIDAFQLSGGDETTDLEELGEMMEKSMRMIDEERETQTSSDNNSKKIFEPEFLSCKMKKTLQILSNIVEKGEKV</sequence>